<dbReference type="InterPro" id="IPR038056">
    <property type="entry name" value="YjbR-like_sf"/>
</dbReference>
<dbReference type="SUPFAM" id="SSF142906">
    <property type="entry name" value="YjbR-like"/>
    <property type="match status" value="1"/>
</dbReference>
<keyword evidence="2" id="KW-1185">Reference proteome</keyword>
<dbReference type="Gene3D" id="3.90.1150.30">
    <property type="match status" value="1"/>
</dbReference>
<keyword evidence="1" id="KW-0808">Transferase</keyword>
<comment type="caution">
    <text evidence="1">The sequence shown here is derived from an EMBL/GenBank/DDBJ whole genome shotgun (WGS) entry which is preliminary data.</text>
</comment>
<sequence length="123" mass="13917">MLEELRRICLALPEVTERLSHGAPTWFVRGKRTFVSLMADGHHDADFPHLWCAAPPGAQEELIAADPGRFFRPPYVGHRGWLGVRLDGDVDWDEIAELCEDAFLTIAPKSLRATVEERRPDAR</sequence>
<evidence type="ECO:0000313" key="2">
    <source>
        <dbReference type="Proteomes" id="UP000182486"/>
    </source>
</evidence>
<dbReference type="Proteomes" id="UP000182486">
    <property type="component" value="Unassembled WGS sequence"/>
</dbReference>
<dbReference type="EMBL" id="MEIA01000540">
    <property type="protein sequence ID" value="OJF09912.1"/>
    <property type="molecule type" value="Genomic_DNA"/>
</dbReference>
<organism evidence="1 2">
    <name type="scientific">Couchioplanes caeruleus subsp. caeruleus</name>
    <dbReference type="NCBI Taxonomy" id="56427"/>
    <lineage>
        <taxon>Bacteria</taxon>
        <taxon>Bacillati</taxon>
        <taxon>Actinomycetota</taxon>
        <taxon>Actinomycetes</taxon>
        <taxon>Micromonosporales</taxon>
        <taxon>Micromonosporaceae</taxon>
        <taxon>Couchioplanes</taxon>
    </lineage>
</organism>
<proteinExistence type="predicted"/>
<evidence type="ECO:0000313" key="1">
    <source>
        <dbReference type="EMBL" id="OJF09912.1"/>
    </source>
</evidence>
<dbReference type="AlphaFoldDB" id="A0A1K0FAY7"/>
<name>A0A1K0FAY7_9ACTN</name>
<gene>
    <name evidence="1" type="ORF">BG844_35005</name>
</gene>
<accession>A0A1K0FAY7</accession>
<dbReference type="Pfam" id="PF04237">
    <property type="entry name" value="YjbR"/>
    <property type="match status" value="1"/>
</dbReference>
<protein>
    <submittedName>
        <fullName evidence="1">Phosphoribosylglycinamide formyltransferase</fullName>
    </submittedName>
</protein>
<reference evidence="1 2" key="1">
    <citation type="submission" date="2016-09" db="EMBL/GenBank/DDBJ databases">
        <title>Couchioplanes caeruleus draft genome sequence.</title>
        <authorList>
            <person name="Sheehan J."/>
            <person name="Caffrey P."/>
        </authorList>
    </citation>
    <scope>NUCLEOTIDE SEQUENCE [LARGE SCALE GENOMIC DNA]</scope>
    <source>
        <strain evidence="1 2">DSM 43634</strain>
    </source>
</reference>
<dbReference type="InterPro" id="IPR058532">
    <property type="entry name" value="YjbR/MT2646/Rv2570-like"/>
</dbReference>
<dbReference type="GO" id="GO:0016740">
    <property type="term" value="F:transferase activity"/>
    <property type="evidence" value="ECO:0007669"/>
    <property type="project" value="UniProtKB-KW"/>
</dbReference>